<organism evidence="1 2">
    <name type="scientific">Paeniglutamicibacter cryotolerans</name>
    <dbReference type="NCBI Taxonomy" id="670079"/>
    <lineage>
        <taxon>Bacteria</taxon>
        <taxon>Bacillati</taxon>
        <taxon>Actinomycetota</taxon>
        <taxon>Actinomycetes</taxon>
        <taxon>Micrococcales</taxon>
        <taxon>Micrococcaceae</taxon>
        <taxon>Paeniglutamicibacter</taxon>
    </lineage>
</organism>
<name>A0A839QRB7_9MICC</name>
<comment type="caution">
    <text evidence="1">The sequence shown here is derived from an EMBL/GenBank/DDBJ whole genome shotgun (WGS) entry which is preliminary data.</text>
</comment>
<reference evidence="1 2" key="1">
    <citation type="submission" date="2020-08" db="EMBL/GenBank/DDBJ databases">
        <title>Sequencing the genomes of 1000 actinobacteria strains.</title>
        <authorList>
            <person name="Klenk H.-P."/>
        </authorList>
    </citation>
    <scope>NUCLEOTIDE SEQUENCE [LARGE SCALE GENOMIC DNA]</scope>
    <source>
        <strain evidence="1 2">DSM 22826</strain>
    </source>
</reference>
<dbReference type="RefSeq" id="WP_183512765.1">
    <property type="nucleotide sequence ID" value="NZ_BAABGK010000040.1"/>
</dbReference>
<evidence type="ECO:0000313" key="2">
    <source>
        <dbReference type="Proteomes" id="UP000523000"/>
    </source>
</evidence>
<proteinExistence type="predicted"/>
<sequence length="70" mass="7157">MEGLTRAKIDASITWNTLNPAGRSSIQAIGEAETSGLITSALPDPLGADRDLFAGKTILVLGTGHSAPLP</sequence>
<keyword evidence="2" id="KW-1185">Reference proteome</keyword>
<protein>
    <submittedName>
        <fullName evidence="1">Uncharacterized protein</fullName>
    </submittedName>
</protein>
<evidence type="ECO:0000313" key="1">
    <source>
        <dbReference type="EMBL" id="MBB2997215.1"/>
    </source>
</evidence>
<dbReference type="EMBL" id="JACHVS010000002">
    <property type="protein sequence ID" value="MBB2997215.1"/>
    <property type="molecule type" value="Genomic_DNA"/>
</dbReference>
<accession>A0A839QRB7</accession>
<gene>
    <name evidence="1" type="ORF">E9229_003462</name>
</gene>
<dbReference type="AlphaFoldDB" id="A0A839QRB7"/>
<dbReference type="Proteomes" id="UP000523000">
    <property type="component" value="Unassembled WGS sequence"/>
</dbReference>